<dbReference type="Gene3D" id="3.40.50.2000">
    <property type="entry name" value="Glycogen Phosphorylase B"/>
    <property type="match status" value="2"/>
</dbReference>
<evidence type="ECO:0000256" key="2">
    <source>
        <dbReference type="ARBA" id="ARBA00022679"/>
    </source>
</evidence>
<dbReference type="GO" id="GO:0016757">
    <property type="term" value="F:glycosyltransferase activity"/>
    <property type="evidence" value="ECO:0007669"/>
    <property type="project" value="UniProtKB-KW"/>
</dbReference>
<dbReference type="CDD" id="cd03801">
    <property type="entry name" value="GT4_PimA-like"/>
    <property type="match status" value="1"/>
</dbReference>
<dbReference type="Pfam" id="PF13579">
    <property type="entry name" value="Glyco_trans_4_4"/>
    <property type="match status" value="1"/>
</dbReference>
<sequence length="326" mass="35638">MRTYIRHSPEGYRHTIASPFVDGVPAPVWGELEADHLDWDTSTPARAAQSLRRLRRRHPLDVVHAHSSFPGAYVRTLRWPSGVRVVYTPHCFAFSRTDVGVGKRALFRGIEAALAGRAIVAACGAGERRQAVAVGVPEGRSLVIPNVASWERTGEPLALSLQGIDGRLRIGMLGRWAAQKDPDYFLRCVDDLRRALPSIHVAPTWIGDGETAAPQDIRVTGWLSSTGVRAELRALDLYLHTAAWEGFPIALLDAHATGLPILARAIPALACLPPALTIEEGMPSLVAAIENGRFPEWRASNRGEWARYLGPRDAAAQRRALAEAWA</sequence>
<feature type="domain" description="Glycosyltransferase subfamily 4-like N-terminal" evidence="3">
    <location>
        <begin position="25"/>
        <end position="146"/>
    </location>
</feature>
<name>E8NER7_MICTS</name>
<dbReference type="eggNOG" id="COG0438">
    <property type="taxonomic scope" value="Bacteria"/>
</dbReference>
<evidence type="ECO:0000313" key="4">
    <source>
        <dbReference type="EMBL" id="BAJ75152.1"/>
    </source>
</evidence>
<evidence type="ECO:0000313" key="5">
    <source>
        <dbReference type="Proteomes" id="UP000008975"/>
    </source>
</evidence>
<keyword evidence="2" id="KW-0808">Transferase</keyword>
<accession>E8NER7</accession>
<dbReference type="InterPro" id="IPR028098">
    <property type="entry name" value="Glyco_trans_4-like_N"/>
</dbReference>
<evidence type="ECO:0000256" key="1">
    <source>
        <dbReference type="ARBA" id="ARBA00022676"/>
    </source>
</evidence>
<dbReference type="EMBL" id="AP012052">
    <property type="protein sequence ID" value="BAJ75152.1"/>
    <property type="molecule type" value="Genomic_DNA"/>
</dbReference>
<protein>
    <submittedName>
        <fullName evidence="4">Glycosyltransferase</fullName>
    </submittedName>
</protein>
<dbReference type="Pfam" id="PF13692">
    <property type="entry name" value="Glyco_trans_1_4"/>
    <property type="match status" value="1"/>
</dbReference>
<dbReference type="Proteomes" id="UP000008975">
    <property type="component" value="Chromosome"/>
</dbReference>
<proteinExistence type="predicted"/>
<dbReference type="STRING" id="979556.MTES_2188"/>
<reference key="2">
    <citation type="submission" date="2011-02" db="EMBL/GenBank/DDBJ databases">
        <title>Genome sequence of Microbacterium testaceum StLB037.</title>
        <authorList>
            <person name="Morohoshi T."/>
            <person name="Wang W.Z."/>
            <person name="Someya N."/>
            <person name="Ikeda T."/>
        </authorList>
    </citation>
    <scope>NUCLEOTIDE SEQUENCE</scope>
    <source>
        <strain>StLB037</strain>
    </source>
</reference>
<dbReference type="SUPFAM" id="SSF53756">
    <property type="entry name" value="UDP-Glycosyltransferase/glycogen phosphorylase"/>
    <property type="match status" value="1"/>
</dbReference>
<dbReference type="KEGG" id="mts:MTES_2188"/>
<dbReference type="PANTHER" id="PTHR12526">
    <property type="entry name" value="GLYCOSYLTRANSFERASE"/>
    <property type="match status" value="1"/>
</dbReference>
<gene>
    <name evidence="4" type="ordered locus">MTES_2188</name>
</gene>
<evidence type="ECO:0000259" key="3">
    <source>
        <dbReference type="Pfam" id="PF13579"/>
    </source>
</evidence>
<reference evidence="4 5" key="1">
    <citation type="journal article" date="2011" name="J. Bacteriol.">
        <title>Genome sequence of Microbacterium testaceum StLB037, an N-acylhomoserine lactone-degrading bacterium isolated from potato leaves.</title>
        <authorList>
            <person name="Morohoshi T."/>
            <person name="Wang W.-Z."/>
            <person name="Someya N."/>
            <person name="Ikeda T."/>
        </authorList>
    </citation>
    <scope>NUCLEOTIDE SEQUENCE [LARGE SCALE GENOMIC DNA]</scope>
    <source>
        <strain evidence="4 5">StLB037</strain>
    </source>
</reference>
<organism evidence="4 5">
    <name type="scientific">Microbacterium testaceum (strain StLB037)</name>
    <dbReference type="NCBI Taxonomy" id="979556"/>
    <lineage>
        <taxon>Bacteria</taxon>
        <taxon>Bacillati</taxon>
        <taxon>Actinomycetota</taxon>
        <taxon>Actinomycetes</taxon>
        <taxon>Micrococcales</taxon>
        <taxon>Microbacteriaceae</taxon>
        <taxon>Microbacterium</taxon>
    </lineage>
</organism>
<dbReference type="HOGENOM" id="CLU_852096_0_0_11"/>
<dbReference type="AlphaFoldDB" id="E8NER7"/>
<keyword evidence="1" id="KW-0328">Glycosyltransferase</keyword>